<dbReference type="AlphaFoldDB" id="A0A9W8CLT3"/>
<evidence type="ECO:0000256" key="6">
    <source>
        <dbReference type="ARBA" id="ARBA00023229"/>
    </source>
</evidence>
<dbReference type="GO" id="GO:0008299">
    <property type="term" value="P:isoprenoid biosynthetic process"/>
    <property type="evidence" value="ECO:0007669"/>
    <property type="project" value="UniProtKB-KW"/>
</dbReference>
<gene>
    <name evidence="7" type="primary">COQ1</name>
    <name evidence="7" type="ORF">LPJ64_001541</name>
</gene>
<dbReference type="SFLD" id="SFLDS00005">
    <property type="entry name" value="Isoprenoid_Synthase_Type_I"/>
    <property type="match status" value="1"/>
</dbReference>
<evidence type="ECO:0000256" key="3">
    <source>
        <dbReference type="ARBA" id="ARBA00022679"/>
    </source>
</evidence>
<evidence type="ECO:0000256" key="2">
    <source>
        <dbReference type="ARBA" id="ARBA00006706"/>
    </source>
</evidence>
<reference evidence="7" key="1">
    <citation type="submission" date="2022-07" db="EMBL/GenBank/DDBJ databases">
        <title>Phylogenomic reconstructions and comparative analyses of Kickxellomycotina fungi.</title>
        <authorList>
            <person name="Reynolds N.K."/>
            <person name="Stajich J.E."/>
            <person name="Barry K."/>
            <person name="Grigoriev I.V."/>
            <person name="Crous P."/>
            <person name="Smith M.E."/>
        </authorList>
    </citation>
    <scope>NUCLEOTIDE SEQUENCE</scope>
    <source>
        <strain evidence="7">NBRC 105413</strain>
    </source>
</reference>
<keyword evidence="5" id="KW-0460">Magnesium</keyword>
<comment type="cofactor">
    <cofactor evidence="1">
        <name>Mg(2+)</name>
        <dbReference type="ChEBI" id="CHEBI:18420"/>
    </cofactor>
</comment>
<evidence type="ECO:0000313" key="8">
    <source>
        <dbReference type="Proteomes" id="UP001145021"/>
    </source>
</evidence>
<protein>
    <submittedName>
        <fullName evidence="7">Coq1 putative hexaprenyl diphosphate synthase</fullName>
        <ecNumber evidence="7">2.5.1.75</ecNumber>
    </submittedName>
</protein>
<keyword evidence="4" id="KW-0479">Metal-binding</keyword>
<evidence type="ECO:0000256" key="4">
    <source>
        <dbReference type="ARBA" id="ARBA00022723"/>
    </source>
</evidence>
<dbReference type="PROSITE" id="PS00444">
    <property type="entry name" value="POLYPRENYL_SYNTHASE_2"/>
    <property type="match status" value="1"/>
</dbReference>
<dbReference type="GO" id="GO:0046872">
    <property type="term" value="F:metal ion binding"/>
    <property type="evidence" value="ECO:0007669"/>
    <property type="project" value="UniProtKB-KW"/>
</dbReference>
<dbReference type="InterPro" id="IPR000092">
    <property type="entry name" value="Polyprenyl_synt"/>
</dbReference>
<dbReference type="GO" id="GO:0004659">
    <property type="term" value="F:prenyltransferase activity"/>
    <property type="evidence" value="ECO:0007669"/>
    <property type="project" value="InterPro"/>
</dbReference>
<accession>A0A9W8CLT3</accession>
<dbReference type="InterPro" id="IPR033749">
    <property type="entry name" value="Polyprenyl_synt_CS"/>
</dbReference>
<dbReference type="CDD" id="cd00685">
    <property type="entry name" value="Trans_IPPS_HT"/>
    <property type="match status" value="1"/>
</dbReference>
<dbReference type="PANTHER" id="PTHR12001:SF69">
    <property type="entry name" value="ALL TRANS-POLYPRENYL-DIPHOSPHATE SYNTHASE PDSS1"/>
    <property type="match status" value="1"/>
</dbReference>
<evidence type="ECO:0000313" key="7">
    <source>
        <dbReference type="EMBL" id="KAJ1647013.1"/>
    </source>
</evidence>
<sequence>MATKARSALGQLGAIARDFIRKPSETRPLGKFAVGAAKVSHFLESAATGVRAPLPGPQHQAVAKLKKPISASTVVAPAENHALATQAISSSSLPIDRSWSSAVENASQTVGACEKSKRLVDPKELVGSELSFITDNLARLLESGHPMLNTVSRYYFSASGKHIRPLLVMLVAQATSIATKRIGRTSILVDSETDHIDYSLIDRSASLNISSDFESDKSNRLIEDATRSGHGGRPYTPHVTAGLTILPTHRRLAEITEMIHTSSLLHDDVIDHAETRRGLPAIQKRFGNKMAIFAGDFLLARASMALARLRDPEVIEIMASVLCDLVDGEFKQLKNLEDEDAPMARPDENAFSYYLEKTYLKTGSLVAKSCRSSAILSNSTDDIVEAAYIYGRNLGIAFQLIDDLLDFTVSSAEFGKPVGADLELGLATAPVLYAWQEYPELGPLVARKFSEQGDVFKAWELVHASKGIERTRELARHYMERACEALAIFPPSSARDALERVALSVLTRTK</sequence>
<proteinExistence type="inferred from homology"/>
<dbReference type="PANTHER" id="PTHR12001">
    <property type="entry name" value="GERANYLGERANYL PYROPHOSPHATE SYNTHASE"/>
    <property type="match status" value="1"/>
</dbReference>
<dbReference type="Pfam" id="PF00348">
    <property type="entry name" value="polyprenyl_synt"/>
    <property type="match status" value="1"/>
</dbReference>
<dbReference type="EC" id="2.5.1.75" evidence="7"/>
<dbReference type="GO" id="GO:1990234">
    <property type="term" value="C:transferase complex"/>
    <property type="evidence" value="ECO:0007669"/>
    <property type="project" value="TreeGrafter"/>
</dbReference>
<keyword evidence="6" id="KW-0414">Isoprene biosynthesis</keyword>
<dbReference type="EMBL" id="JANBOH010000041">
    <property type="protein sequence ID" value="KAJ1647013.1"/>
    <property type="molecule type" value="Genomic_DNA"/>
</dbReference>
<comment type="similarity">
    <text evidence="2">Belongs to the FPP/GGPP synthase family.</text>
</comment>
<dbReference type="InterPro" id="IPR008949">
    <property type="entry name" value="Isoprenoid_synthase_dom_sf"/>
</dbReference>
<dbReference type="GO" id="GO:0052381">
    <property type="term" value="F:tRNA dimethylallyltransferase activity"/>
    <property type="evidence" value="ECO:0007669"/>
    <property type="project" value="UniProtKB-EC"/>
</dbReference>
<dbReference type="PROSITE" id="PS00723">
    <property type="entry name" value="POLYPRENYL_SYNTHASE_1"/>
    <property type="match status" value="1"/>
</dbReference>
<organism evidence="7 8">
    <name type="scientific">Coemansia asiatica</name>
    <dbReference type="NCBI Taxonomy" id="1052880"/>
    <lineage>
        <taxon>Eukaryota</taxon>
        <taxon>Fungi</taxon>
        <taxon>Fungi incertae sedis</taxon>
        <taxon>Zoopagomycota</taxon>
        <taxon>Kickxellomycotina</taxon>
        <taxon>Kickxellomycetes</taxon>
        <taxon>Kickxellales</taxon>
        <taxon>Kickxellaceae</taxon>
        <taxon>Coemansia</taxon>
    </lineage>
</organism>
<dbReference type="Proteomes" id="UP001145021">
    <property type="component" value="Unassembled WGS sequence"/>
</dbReference>
<keyword evidence="8" id="KW-1185">Reference proteome</keyword>
<dbReference type="Gene3D" id="1.10.600.10">
    <property type="entry name" value="Farnesyl Diphosphate Synthase"/>
    <property type="match status" value="1"/>
</dbReference>
<keyword evidence="3 7" id="KW-0808">Transferase</keyword>
<dbReference type="GO" id="GO:0006744">
    <property type="term" value="P:ubiquinone biosynthetic process"/>
    <property type="evidence" value="ECO:0007669"/>
    <property type="project" value="TreeGrafter"/>
</dbReference>
<dbReference type="SUPFAM" id="SSF48576">
    <property type="entry name" value="Terpenoid synthases"/>
    <property type="match status" value="1"/>
</dbReference>
<evidence type="ECO:0000256" key="1">
    <source>
        <dbReference type="ARBA" id="ARBA00001946"/>
    </source>
</evidence>
<name>A0A9W8CLT3_9FUNG</name>
<comment type="caution">
    <text evidence="7">The sequence shown here is derived from an EMBL/GenBank/DDBJ whole genome shotgun (WGS) entry which is preliminary data.</text>
</comment>
<evidence type="ECO:0000256" key="5">
    <source>
        <dbReference type="ARBA" id="ARBA00022842"/>
    </source>
</evidence>